<feature type="transmembrane region" description="Helical" evidence="1">
    <location>
        <begin position="151"/>
        <end position="179"/>
    </location>
</feature>
<keyword evidence="1" id="KW-0812">Transmembrane</keyword>
<protein>
    <recommendedName>
        <fullName evidence="2">DUF4126 domain-containing protein</fullName>
    </recommendedName>
</protein>
<dbReference type="RefSeq" id="WP_062417378.1">
    <property type="nucleotide sequence ID" value="NZ_DF967974.1"/>
</dbReference>
<feature type="domain" description="DUF4126" evidence="2">
    <location>
        <begin position="6"/>
        <end position="179"/>
    </location>
</feature>
<organism evidence="3 5">
    <name type="scientific">Levilinea saccharolytica</name>
    <dbReference type="NCBI Taxonomy" id="229921"/>
    <lineage>
        <taxon>Bacteria</taxon>
        <taxon>Bacillati</taxon>
        <taxon>Chloroflexota</taxon>
        <taxon>Anaerolineae</taxon>
        <taxon>Anaerolineales</taxon>
        <taxon>Anaerolineaceae</taxon>
        <taxon>Levilinea</taxon>
    </lineage>
</organism>
<name>A0A0P6XWK8_9CHLR</name>
<dbReference type="Pfam" id="PF13548">
    <property type="entry name" value="DUF4126"/>
    <property type="match status" value="1"/>
</dbReference>
<evidence type="ECO:0000313" key="3">
    <source>
        <dbReference type="EMBL" id="KPL79836.1"/>
    </source>
</evidence>
<evidence type="ECO:0000256" key="1">
    <source>
        <dbReference type="SAM" id="Phobius"/>
    </source>
</evidence>
<dbReference type="AlphaFoldDB" id="A0A0P6XWK8"/>
<sequence>MEVLGIFTAFGLSASAGLNAYIPLLIVALLARFTNLITLRAPWDTLSSWWIIGILVVLSLVEFFADKFPAVNHINDAIQTFVRPAAGAVAFAASANVITDIHPILAMGMGLLVAGGVHAVKAGAVRPAVTAATGGAGNVPVSILEDLTSTLISILAVVIPVVIACLLVLLTAGVIWWFWRRSNRTAAAH</sequence>
<proteinExistence type="predicted"/>
<evidence type="ECO:0000313" key="5">
    <source>
        <dbReference type="Proteomes" id="UP000050501"/>
    </source>
</evidence>
<evidence type="ECO:0000313" key="4">
    <source>
        <dbReference type="EMBL" id="KPL79882.1"/>
    </source>
</evidence>
<comment type="caution">
    <text evidence="3">The sequence shown here is derived from an EMBL/GenBank/DDBJ whole genome shotgun (WGS) entry which is preliminary data.</text>
</comment>
<keyword evidence="1" id="KW-0472">Membrane</keyword>
<dbReference type="Proteomes" id="UP000050501">
    <property type="component" value="Unassembled WGS sequence"/>
</dbReference>
<dbReference type="InterPro" id="IPR025196">
    <property type="entry name" value="DUF4126"/>
</dbReference>
<feature type="transmembrane region" description="Helical" evidence="1">
    <location>
        <begin position="6"/>
        <end position="31"/>
    </location>
</feature>
<dbReference type="STRING" id="229921.ADN01_12850"/>
<dbReference type="EMBL" id="LGCM01000045">
    <property type="protein sequence ID" value="KPL79836.1"/>
    <property type="molecule type" value="Genomic_DNA"/>
</dbReference>
<feature type="transmembrane region" description="Helical" evidence="1">
    <location>
        <begin position="43"/>
        <end position="65"/>
    </location>
</feature>
<dbReference type="OrthoDB" id="161516at2"/>
<dbReference type="EMBL" id="LGCM01000045">
    <property type="protein sequence ID" value="KPL79882.1"/>
    <property type="molecule type" value="Genomic_DNA"/>
</dbReference>
<evidence type="ECO:0000259" key="2">
    <source>
        <dbReference type="Pfam" id="PF13548"/>
    </source>
</evidence>
<keyword evidence="1" id="KW-1133">Transmembrane helix</keyword>
<gene>
    <name evidence="3" type="ORF">ADN01_12850</name>
    <name evidence="4" type="ORF">ADN01_13225</name>
</gene>
<accession>A0A0P6XWK8</accession>
<keyword evidence="5" id="KW-1185">Reference proteome</keyword>
<reference evidence="3 5" key="1">
    <citation type="submission" date="2015-07" db="EMBL/GenBank/DDBJ databases">
        <title>Genome sequence of Levilinea saccharolytica DSM 16555.</title>
        <authorList>
            <person name="Hemp J."/>
            <person name="Ward L.M."/>
            <person name="Pace L.A."/>
            <person name="Fischer W.W."/>
        </authorList>
    </citation>
    <scope>NUCLEOTIDE SEQUENCE [LARGE SCALE GENOMIC DNA]</scope>
    <source>
        <strain evidence="3 5">KIBI-1</strain>
    </source>
</reference>